<evidence type="ECO:0000313" key="2">
    <source>
        <dbReference type="Proteomes" id="UP000095282"/>
    </source>
</evidence>
<keyword evidence="2" id="KW-1185">Reference proteome</keyword>
<dbReference type="Proteomes" id="UP000095282">
    <property type="component" value="Unplaced"/>
</dbReference>
<feature type="domain" description="Sdz-33 F-box" evidence="1">
    <location>
        <begin position="176"/>
        <end position="234"/>
    </location>
</feature>
<accession>A0A1I7UE64</accession>
<dbReference type="PANTHER" id="PTHR21503:SF54">
    <property type="entry name" value="F-BOX DOMAIN-CONTAINING PROTEIN"/>
    <property type="match status" value="1"/>
</dbReference>
<dbReference type="WBParaSite" id="Csp11.Scaffold629.g8421.t1">
    <property type="protein sequence ID" value="Csp11.Scaffold629.g8421.t1"/>
    <property type="gene ID" value="Csp11.Scaffold629.g8421"/>
</dbReference>
<proteinExistence type="predicted"/>
<dbReference type="PANTHER" id="PTHR21503">
    <property type="entry name" value="F-BOX-CONTAINING HYPOTHETICAL PROTEIN C.ELEGANS"/>
    <property type="match status" value="1"/>
</dbReference>
<dbReference type="Pfam" id="PF07735">
    <property type="entry name" value="FBA_2"/>
    <property type="match status" value="1"/>
</dbReference>
<organism evidence="2 3">
    <name type="scientific">Caenorhabditis tropicalis</name>
    <dbReference type="NCBI Taxonomy" id="1561998"/>
    <lineage>
        <taxon>Eukaryota</taxon>
        <taxon>Metazoa</taxon>
        <taxon>Ecdysozoa</taxon>
        <taxon>Nematoda</taxon>
        <taxon>Chromadorea</taxon>
        <taxon>Rhabditida</taxon>
        <taxon>Rhabditina</taxon>
        <taxon>Rhabditomorpha</taxon>
        <taxon>Rhabditoidea</taxon>
        <taxon>Rhabditidae</taxon>
        <taxon>Peloderinae</taxon>
        <taxon>Caenorhabditis</taxon>
    </lineage>
</organism>
<reference evidence="3" key="1">
    <citation type="submission" date="2016-11" db="UniProtKB">
        <authorList>
            <consortium name="WormBaseParasite"/>
        </authorList>
    </citation>
    <scope>IDENTIFICATION</scope>
</reference>
<evidence type="ECO:0000313" key="3">
    <source>
        <dbReference type="WBParaSite" id="Csp11.Scaffold629.g8421.t1"/>
    </source>
</evidence>
<protein>
    <submittedName>
        <fullName evidence="3">FBA_2 domain-containing protein</fullName>
    </submittedName>
</protein>
<dbReference type="AlphaFoldDB" id="A0A1I7UE64"/>
<evidence type="ECO:0000259" key="1">
    <source>
        <dbReference type="Pfam" id="PF07735"/>
    </source>
</evidence>
<sequence length="338" mass="38883">MSSVLNLLDIPLLPLAHILKTMSIQDLLNLSYEQEIIQEFLKKIPIRSGGYKCTLNRHGIIIEMEKQSFTFNWNNDSIPDLLDVFDESFDHFDKVFPGGINKLEVCPIIFSEYIDRIPTECSILSIGEEIELEDIEEEEEYSEETPESLLNQTNFNSGLILNASIRFEVTNAKLFNVDYLKIRNSEWMTSSSLERLQNKIIHLQNSYLLETEINSFLHNLKNGNGNKRLEVLTIESEEEEFDFTAVLNGLETIVTENQVYSMDKSTIEGAGHFLPFYLWRNIILHETHDFVTQDGRRVSIQSGGPRAIRVFVWKSKESRKRGSEEVDGPAAKKHCSLN</sequence>
<dbReference type="eggNOG" id="ENOG502TIZU">
    <property type="taxonomic scope" value="Eukaryota"/>
</dbReference>
<dbReference type="STRING" id="1561998.A0A1I7UE64"/>
<name>A0A1I7UE64_9PELO</name>
<dbReference type="InterPro" id="IPR012885">
    <property type="entry name" value="F-box_Sdz-33"/>
</dbReference>